<evidence type="ECO:0000256" key="1">
    <source>
        <dbReference type="SAM" id="MobiDB-lite"/>
    </source>
</evidence>
<dbReference type="NCBIfam" id="TIGR01841">
    <property type="entry name" value="phasin"/>
    <property type="match status" value="1"/>
</dbReference>
<feature type="domain" description="Phasin" evidence="2">
    <location>
        <begin position="153"/>
        <end position="251"/>
    </location>
</feature>
<comment type="caution">
    <text evidence="3">The sequence shown here is derived from an EMBL/GenBank/DDBJ whole genome shotgun (WGS) entry which is preliminary data.</text>
</comment>
<feature type="region of interest" description="Disordered" evidence="1">
    <location>
        <begin position="1"/>
        <end position="35"/>
    </location>
</feature>
<dbReference type="InterPro" id="IPR018968">
    <property type="entry name" value="Phasin"/>
</dbReference>
<evidence type="ECO:0000313" key="3">
    <source>
        <dbReference type="EMBL" id="MBB6226542.1"/>
    </source>
</evidence>
<sequence>MSARTTKPASPRRKSASSERSAVVKANTRPTGVETQATDVVVAEAAVAATPVAKAATSERVAKAVPAKPIAPAAKPEPVQPASPRPQLHLVPTPLKELTMATAFETTQDTVKSTVAQMNTSAEAALESSKAAMEQMTAKSKEAIETSMKTMDEMADLARGNVEAVIASARAATTGLEQVAAHVTESSRKSFEEMTAAAKLMASAKTPNELMQLQTEFAKSQFDGVVAEFSKMTEMMMKISGDIFEPVQNRMAISTDKMKSALTTK</sequence>
<dbReference type="InterPro" id="IPR010127">
    <property type="entry name" value="Phasin_subfam-1"/>
</dbReference>
<protein>
    <submittedName>
        <fullName evidence="3">Phasin family protein</fullName>
    </submittedName>
</protein>
<reference evidence="3 4" key="1">
    <citation type="submission" date="2020-08" db="EMBL/GenBank/DDBJ databases">
        <title>Genomic Encyclopedia of Type Strains, Phase IV (KMG-IV): sequencing the most valuable type-strain genomes for metagenomic binning, comparative biology and taxonomic classification.</title>
        <authorList>
            <person name="Goeker M."/>
        </authorList>
    </citation>
    <scope>NUCLEOTIDE SEQUENCE [LARGE SCALE GENOMIC DNA]</scope>
    <source>
        <strain evidence="3 4">DSM 102189</strain>
    </source>
</reference>
<dbReference type="Proteomes" id="UP000538147">
    <property type="component" value="Unassembled WGS sequence"/>
</dbReference>
<evidence type="ECO:0000313" key="4">
    <source>
        <dbReference type="Proteomes" id="UP000538147"/>
    </source>
</evidence>
<evidence type="ECO:0000259" key="2">
    <source>
        <dbReference type="Pfam" id="PF09361"/>
    </source>
</evidence>
<organism evidence="3 4">
    <name type="scientific">Polymorphobacter multimanifer</name>
    <dbReference type="NCBI Taxonomy" id="1070431"/>
    <lineage>
        <taxon>Bacteria</taxon>
        <taxon>Pseudomonadati</taxon>
        <taxon>Pseudomonadota</taxon>
        <taxon>Alphaproteobacteria</taxon>
        <taxon>Sphingomonadales</taxon>
        <taxon>Sphingosinicellaceae</taxon>
        <taxon>Polymorphobacter</taxon>
    </lineage>
</organism>
<keyword evidence="4" id="KW-1185">Reference proteome</keyword>
<gene>
    <name evidence="3" type="ORF">FHS79_000699</name>
</gene>
<dbReference type="EMBL" id="JACIIV010000004">
    <property type="protein sequence ID" value="MBB6226542.1"/>
    <property type="molecule type" value="Genomic_DNA"/>
</dbReference>
<dbReference type="Pfam" id="PF09361">
    <property type="entry name" value="Phasin_2"/>
    <property type="match status" value="1"/>
</dbReference>
<proteinExistence type="predicted"/>
<dbReference type="AlphaFoldDB" id="A0A841LBL5"/>
<name>A0A841LBL5_9SPHN</name>
<accession>A0A841LBL5</accession>
<dbReference type="RefSeq" id="WP_184195443.1">
    <property type="nucleotide sequence ID" value="NZ_JACIIV010000004.1"/>
</dbReference>